<dbReference type="RefSeq" id="WP_106891042.1">
    <property type="nucleotide sequence ID" value="NZ_CP027860.1"/>
</dbReference>
<keyword evidence="3" id="KW-1185">Reference proteome</keyword>
<dbReference type="KEGG" id="xba:C7S18_07890"/>
<dbReference type="AlphaFoldDB" id="A0A2P1PQJ1"/>
<sequence>MSATALLLALPVTAGAVPEIQAATPQASAIRDFDFLNGTFDSPLAEGPVRVRNGFGKTAVSSFSVQVAYGDLDGDAMDDAAVLWQDDGAVASSTGVLTFRFQRGDVHPLLTLTGGAAIDGYLKNILIEYGELITISDPEQSQNAEPCNGQVVRHFVANGQLLEVRQQYCDDGSDPSSPAVRARMPEDLRAFVMTRQACDHFRGEPVEGDDPEAIARRQFVADKIAETCSGTDQQLATLKRRYADDLAFAGALAVFEEQIEFDDGSADHGASARELRAGEYGPLTIGFDPDQGIFSAVLMVQSQPGCSVRLRGLAHLDPEPLAAKAELHRDAFGTHQTEEAVFAAELKPGQSTEGTPTLRLRLGQLPDHCPELSTFASEQGVQLTQTLQAPWTKVQWVNADRAYFHQRPAAEAKGATYVIKGDLVRQYGEHDVFVDAAFVNAKGLATRGWLKFEDLVTELWLGDGAEM</sequence>
<protein>
    <submittedName>
        <fullName evidence="2">Uncharacterized protein</fullName>
    </submittedName>
</protein>
<keyword evidence="1" id="KW-0732">Signal</keyword>
<organism evidence="2 3">
    <name type="scientific">Ahniella affigens</name>
    <dbReference type="NCBI Taxonomy" id="2021234"/>
    <lineage>
        <taxon>Bacteria</taxon>
        <taxon>Pseudomonadati</taxon>
        <taxon>Pseudomonadota</taxon>
        <taxon>Gammaproteobacteria</taxon>
        <taxon>Lysobacterales</taxon>
        <taxon>Rhodanobacteraceae</taxon>
        <taxon>Ahniella</taxon>
    </lineage>
</organism>
<name>A0A2P1PQJ1_9GAMM</name>
<feature type="signal peptide" evidence="1">
    <location>
        <begin position="1"/>
        <end position="16"/>
    </location>
</feature>
<evidence type="ECO:0000313" key="3">
    <source>
        <dbReference type="Proteomes" id="UP000241074"/>
    </source>
</evidence>
<dbReference type="EMBL" id="CP027860">
    <property type="protein sequence ID" value="AVP97117.1"/>
    <property type="molecule type" value="Genomic_DNA"/>
</dbReference>
<evidence type="ECO:0000256" key="1">
    <source>
        <dbReference type="SAM" id="SignalP"/>
    </source>
</evidence>
<dbReference type="OrthoDB" id="8595802at2"/>
<reference evidence="2 3" key="1">
    <citation type="submission" date="2018-03" db="EMBL/GenBank/DDBJ databases">
        <title>Ahniella affigens gen. nov., sp. nov., a gammaproteobacterium isolated from sandy soil near a stream.</title>
        <authorList>
            <person name="Ko Y."/>
            <person name="Kim J.-H."/>
        </authorList>
    </citation>
    <scope>NUCLEOTIDE SEQUENCE [LARGE SCALE GENOMIC DNA]</scope>
    <source>
        <strain evidence="2 3">D13</strain>
    </source>
</reference>
<gene>
    <name evidence="2" type="ORF">C7S18_07890</name>
</gene>
<feature type="chain" id="PRO_5015168040" evidence="1">
    <location>
        <begin position="17"/>
        <end position="467"/>
    </location>
</feature>
<reference evidence="2 3" key="2">
    <citation type="submission" date="2018-03" db="EMBL/GenBank/DDBJ databases">
        <authorList>
            <person name="Keele B.F."/>
        </authorList>
    </citation>
    <scope>NUCLEOTIDE SEQUENCE [LARGE SCALE GENOMIC DNA]</scope>
    <source>
        <strain evidence="2 3">D13</strain>
    </source>
</reference>
<dbReference type="Proteomes" id="UP000241074">
    <property type="component" value="Chromosome"/>
</dbReference>
<proteinExistence type="predicted"/>
<evidence type="ECO:0000313" key="2">
    <source>
        <dbReference type="EMBL" id="AVP97117.1"/>
    </source>
</evidence>
<accession>A0A2P1PQJ1</accession>